<evidence type="ECO:0000256" key="1">
    <source>
        <dbReference type="SAM" id="MobiDB-lite"/>
    </source>
</evidence>
<organism evidence="3 4">
    <name type="scientific">Catellatospora aurea</name>
    <dbReference type="NCBI Taxonomy" id="1337874"/>
    <lineage>
        <taxon>Bacteria</taxon>
        <taxon>Bacillati</taxon>
        <taxon>Actinomycetota</taxon>
        <taxon>Actinomycetes</taxon>
        <taxon>Micromonosporales</taxon>
        <taxon>Micromonosporaceae</taxon>
        <taxon>Catellatospora</taxon>
    </lineage>
</organism>
<feature type="transmembrane region" description="Helical" evidence="2">
    <location>
        <begin position="1976"/>
        <end position="2000"/>
    </location>
</feature>
<accession>A0ABW2H012</accession>
<proteinExistence type="predicted"/>
<sequence length="2013" mass="217333">MGGLPIAVASTPRAGNERATGATPTVRRVSVQVVDRVAASRSGVDGPMFTLRRVDGEAAGGRVKLTTRYGQFAHAYGGDWGSRLRVVAMPACALTAPDKPECRKPAEVRSINNQVEQTVSAEVDLAATGAAVFALTAGDSSTKGDYKATKLALSSSWETALSSGGFSWSYPIRSPETPGGLGPQVALSYSSQAVDGRTSATNNQGSWIGEGFAYEPGYIERRYKPCSDDGHTGSGDRCWASYNGSIVLSGRSGDLVKIDNDTWKLSNDDGSKVQRMVGTVNGDDNGEYWKVTSTDGTQYFFGLGRLPGWSAGKEQTESTWTAPVYGDDSGEPCYQATGFDDSYCDQAWRWNLDYVVDPRGNVISYFYDRETNHFARGGRTDVDGAAYHRGGYLARIDYGQRAGQVYATDAPARVVFSTAERCLPGGGVDCDPQDLTEATAASWPDVPEDLICPADTHCEHTQGSATFFTRKRLTKIQTELRNATGWSPVESWALEHEFKANDDASRTLWLKKITHVGHWGGATVTMPATQLDGIQLPNRIVRDGDNLGPLIRYRLSTVKTDSGAQMTINYADVDCDKSALPTPGSSTKRCFPVKWNPLGGDDDDEVTDWFHKYVVDSVVEDDLVGGNDDMVTAFEYVGDAAWRKSEPDGITKTEDLTWADWRGYQQVTVRTGNGQSMPGRVEHFFLRGMSGGKVADGSRPTVTRSDSTGTSYTDHDQWSGHELETILYNGPDIVSKTIKQPWRRITHTRTESWGTQESAMIRADVARTLTAMPDDAQGNAVWRETRTNTEFDPTWGRTVEVEDLGDVAEDDDDKCTHTWYVDNPDTYMYSLGARVRTVADDCGVTNPDLTTKLLSDTRTSYDLHAWGQPPVEGSPTRVEQLDHFDGANVVYLTVSETTSLDDYGRDLSVKDARAIEEGRPYATLTEYTETFGLTTQVKVTNAADHVTTTTMDPAFNQVTATVDPNLRRTDLGYDALGRLTGVWLPDRDKSQGATPNVKYTYSVRADKTSVITTERINNDGSYRASHELYDGMLRVRQTQMPGVGGWLLSDTYHDGHGRAYKNNAAYLAVGTPGDVPIVTPEGSVNGQTTLTFDDAGRQIVETFSVAGDARWVTTTSYDGNRVSVDPPAGDTPTTTVTDARGQMTELHEYEGASPTGAADVTHYTYTAAGSIDTVTDPLGNRWNFDYNQRNQKILAQDPDSGDTRYTYNASGDVKSTTDARNEKVSHKYDALGRKVETWRGDVGTGTKLSSWTYDTLTGAKGQLHYSQRFVDGQTYTTVNATLDVLYRPLKVRYTFPAGGVGSLLGKSYEFTTAYNVDGTVQSAGMPEAGGLAAEAVTTTYDSLLRPTSLTGTTSYVTSVSYGNIGELLQAELHDGGTGKKAWLTYEYERGTARVTRARVDRQSIATVDRDARYGYDAAGNILTIADTPSGGQADIQCFTYDGLRRLTRAWSHDGTAGQCADGVAATGVSGPARYHESWSFDKVGNRDVETIHSTSGGTDTVRDYTLPAQGGSRPHSLTRVDETGPNGNRTYTYGYDPAGNTTCRPNTTATNDCTSPTPSGEQILTWDAEGHLASSKPNGGQATTYVYDAGGSRIARKEPGGKTTIYLPGMELTLNGSVVTGTRYYSFGDKAVALRNASGVSYQVADHHGTAACTINAATGAITWRRTTPYGGGRGTPPGSWPDQKGFVGGTKDATGLTHLGAREYDPVIGRFVSVDPVADFMDPQQLQGYVYGTNNPVTFSDPSGLKPSGKNRNSRKTVSGHDATVLAYGMLIWVFFLFQGIRGEVTVDIKGTKNYQKNTIPGASGNTPGNPGEADIIFWGEDIIYVWEVKPGNGYGRTEGPVDLARYIKHLQADPRAKGRIVLPGPQLPTIPLIPSSEGTMRAWTENGAPGMIFYGRAPIPKAPKNPPPPVTAPTPVPRPLPTPVPGPLPIEVRVPVTSPVTPGYGVTPSPNPWGPYGTPLPACQGWLACHHTELMMLAPVAVPLVAAVVLTAPAWFAAGAAGAGVGSLAFA</sequence>
<dbReference type="InterPro" id="IPR006530">
    <property type="entry name" value="YD"/>
</dbReference>
<dbReference type="PANTHER" id="PTHR32305">
    <property type="match status" value="1"/>
</dbReference>
<dbReference type="EMBL" id="JBHTAC010000024">
    <property type="protein sequence ID" value="MFC7245216.1"/>
    <property type="molecule type" value="Genomic_DNA"/>
</dbReference>
<dbReference type="PANTHER" id="PTHR32305:SF17">
    <property type="entry name" value="TRNA NUCLEASE WAPA"/>
    <property type="match status" value="1"/>
</dbReference>
<dbReference type="Gene3D" id="2.180.10.10">
    <property type="entry name" value="RHS repeat-associated core"/>
    <property type="match status" value="2"/>
</dbReference>
<keyword evidence="4" id="KW-1185">Reference proteome</keyword>
<feature type="region of interest" description="Disordered" evidence="1">
    <location>
        <begin position="1508"/>
        <end position="1528"/>
    </location>
</feature>
<keyword evidence="2" id="KW-0472">Membrane</keyword>
<evidence type="ECO:0000256" key="2">
    <source>
        <dbReference type="SAM" id="Phobius"/>
    </source>
</evidence>
<comment type="caution">
    <text evidence="3">The sequence shown here is derived from an EMBL/GenBank/DDBJ whole genome shotgun (WGS) entry which is preliminary data.</text>
</comment>
<evidence type="ECO:0000313" key="4">
    <source>
        <dbReference type="Proteomes" id="UP001596392"/>
    </source>
</evidence>
<evidence type="ECO:0000313" key="3">
    <source>
        <dbReference type="EMBL" id="MFC7245216.1"/>
    </source>
</evidence>
<keyword evidence="2" id="KW-0812">Transmembrane</keyword>
<dbReference type="InterPro" id="IPR022385">
    <property type="entry name" value="Rhs_assc_core"/>
</dbReference>
<protein>
    <submittedName>
        <fullName evidence="3">RHS repeat-associated core domain-containing protein</fullName>
    </submittedName>
</protein>
<feature type="compositionally biased region" description="Polar residues" evidence="1">
    <location>
        <begin position="700"/>
        <end position="712"/>
    </location>
</feature>
<dbReference type="InterPro" id="IPR050708">
    <property type="entry name" value="T6SS_VgrG/RHS"/>
</dbReference>
<feature type="region of interest" description="Disordered" evidence="1">
    <location>
        <begin position="1"/>
        <end position="23"/>
    </location>
</feature>
<keyword evidence="2" id="KW-1133">Transmembrane helix</keyword>
<name>A0ABW2H012_9ACTN</name>
<feature type="region of interest" description="Disordered" evidence="1">
    <location>
        <begin position="693"/>
        <end position="716"/>
    </location>
</feature>
<reference evidence="4" key="1">
    <citation type="journal article" date="2019" name="Int. J. Syst. Evol. Microbiol.">
        <title>The Global Catalogue of Microorganisms (GCM) 10K type strain sequencing project: providing services to taxonomists for standard genome sequencing and annotation.</title>
        <authorList>
            <consortium name="The Broad Institute Genomics Platform"/>
            <consortium name="The Broad Institute Genome Sequencing Center for Infectious Disease"/>
            <person name="Wu L."/>
            <person name="Ma J."/>
        </authorList>
    </citation>
    <scope>NUCLEOTIDE SEQUENCE [LARGE SCALE GENOMIC DNA]</scope>
    <source>
        <strain evidence="4">CGMCC 1.9106</strain>
    </source>
</reference>
<dbReference type="Proteomes" id="UP001596392">
    <property type="component" value="Unassembled WGS sequence"/>
</dbReference>
<feature type="region of interest" description="Disordered" evidence="1">
    <location>
        <begin position="1194"/>
        <end position="1220"/>
    </location>
</feature>
<dbReference type="RefSeq" id="WP_376808161.1">
    <property type="nucleotide sequence ID" value="NZ_JBHTAC010000024.1"/>
</dbReference>
<dbReference type="NCBIfam" id="TIGR01643">
    <property type="entry name" value="YD_repeat_2x"/>
    <property type="match status" value="2"/>
</dbReference>
<gene>
    <name evidence="3" type="ORF">ACFQO7_22295</name>
</gene>
<feature type="compositionally biased region" description="Polar residues" evidence="1">
    <location>
        <begin position="1203"/>
        <end position="1214"/>
    </location>
</feature>
<dbReference type="NCBIfam" id="TIGR03696">
    <property type="entry name" value="Rhs_assc_core"/>
    <property type="match status" value="1"/>
</dbReference>